<dbReference type="PANTHER" id="PTHR30046">
    <property type="entry name" value="FLAGELLAR M-RING PROTEIN"/>
    <property type="match status" value="1"/>
</dbReference>
<feature type="transmembrane region" description="Helical" evidence="8">
    <location>
        <begin position="217"/>
        <end position="240"/>
    </location>
</feature>
<evidence type="ECO:0000313" key="11">
    <source>
        <dbReference type="Proteomes" id="UP000318801"/>
    </source>
</evidence>
<dbReference type="InterPro" id="IPR045851">
    <property type="entry name" value="AMP-bd_C_sf"/>
</dbReference>
<evidence type="ECO:0000256" key="2">
    <source>
        <dbReference type="ARBA" id="ARBA00009509"/>
    </source>
</evidence>
<evidence type="ECO:0000256" key="1">
    <source>
        <dbReference type="ARBA" id="ARBA00004459"/>
    </source>
</evidence>
<gene>
    <name evidence="10" type="ORF">FJU08_16030</name>
</gene>
<dbReference type="RefSeq" id="WP_141150034.1">
    <property type="nucleotide sequence ID" value="NZ_VHLG01000011.1"/>
</dbReference>
<evidence type="ECO:0000256" key="8">
    <source>
        <dbReference type="RuleBase" id="RU364102"/>
    </source>
</evidence>
<dbReference type="InterPro" id="IPR006182">
    <property type="entry name" value="FliF_N_dom"/>
</dbReference>
<comment type="caution">
    <text evidence="10">The sequence shown here is derived from an EMBL/GenBank/DDBJ whole genome shotgun (WGS) entry which is preliminary data.</text>
</comment>
<comment type="similarity">
    <text evidence="2 8">Belongs to the YscJ lipoprotein family.</text>
</comment>
<dbReference type="OrthoDB" id="9807026at2"/>
<evidence type="ECO:0000256" key="3">
    <source>
        <dbReference type="ARBA" id="ARBA00022729"/>
    </source>
</evidence>
<dbReference type="Gene3D" id="3.30.70.1530">
    <property type="entry name" value="Hypothetical protein rpa1041"/>
    <property type="match status" value="1"/>
</dbReference>
<evidence type="ECO:0000313" key="10">
    <source>
        <dbReference type="EMBL" id="TPW28836.1"/>
    </source>
</evidence>
<feature type="domain" description="Flagellar M-ring N-terminal" evidence="9">
    <location>
        <begin position="20"/>
        <end position="184"/>
    </location>
</feature>
<protein>
    <recommendedName>
        <fullName evidence="8">Lipoprotein</fullName>
    </recommendedName>
</protein>
<dbReference type="PRINTS" id="PR01338">
    <property type="entry name" value="TYPE3OMKPROT"/>
</dbReference>
<keyword evidence="7 8" id="KW-0449">Lipoprotein</keyword>
<reference evidence="10 11" key="1">
    <citation type="submission" date="2019-06" db="EMBL/GenBank/DDBJ databases">
        <authorList>
            <person name="Li M."/>
        </authorList>
    </citation>
    <scope>NUCLEOTIDE SEQUENCE [LARGE SCALE GENOMIC DNA]</scope>
    <source>
        <strain evidence="10 11">BGMRC2036</strain>
    </source>
</reference>
<keyword evidence="4 8" id="KW-0472">Membrane</keyword>
<evidence type="ECO:0000256" key="4">
    <source>
        <dbReference type="ARBA" id="ARBA00023136"/>
    </source>
</evidence>
<name>A0A506U652_9HYPH</name>
<keyword evidence="8" id="KW-0812">Transmembrane</keyword>
<sequence length="250" mass="26994">MTRRIAAIIFILLALTSCKEVLNTGLSESEANQILSTLIQYNVEATKTQAKDGTSQILVERSQFSYAVKLLDSFGLPKQKFTDVSQMFEKDGLVSSPTKEWAKLNFAQSQELASMIATIPGVTSAKVQIANPRQTNPFEEKPKPNVAVLVLADRNNISPDLVPQIKKLVSNSVDNIDYDNIGVVISPVTPPPPQQVKFESIAGISIASGSLAGALRLSLLIAAGGALLGLGTAAAGWFIWKWSRKRKENA</sequence>
<dbReference type="Pfam" id="PF01514">
    <property type="entry name" value="YscJ_FliF"/>
    <property type="match status" value="1"/>
</dbReference>
<feature type="chain" id="PRO_5021511820" description="Lipoprotein" evidence="8">
    <location>
        <begin position="20"/>
        <end position="250"/>
    </location>
</feature>
<keyword evidence="5 8" id="KW-0564">Palmitate</keyword>
<dbReference type="Gene3D" id="3.30.300.30">
    <property type="match status" value="1"/>
</dbReference>
<organism evidence="10 11">
    <name type="scientific">Martelella alba</name>
    <dbReference type="NCBI Taxonomy" id="2590451"/>
    <lineage>
        <taxon>Bacteria</taxon>
        <taxon>Pseudomonadati</taxon>
        <taxon>Pseudomonadota</taxon>
        <taxon>Alphaproteobacteria</taxon>
        <taxon>Hyphomicrobiales</taxon>
        <taxon>Aurantimonadaceae</taxon>
        <taxon>Martelella</taxon>
    </lineage>
</organism>
<keyword evidence="8" id="KW-1133">Transmembrane helix</keyword>
<dbReference type="NCBIfam" id="TIGR02544">
    <property type="entry name" value="III_secr_YscJ"/>
    <property type="match status" value="1"/>
</dbReference>
<evidence type="ECO:0000256" key="7">
    <source>
        <dbReference type="ARBA" id="ARBA00023288"/>
    </source>
</evidence>
<proteinExistence type="inferred from homology"/>
<dbReference type="PANTHER" id="PTHR30046:SF2">
    <property type="entry name" value="YOP PROTEINS TRANSLOCATION LIPOPROTEIN J"/>
    <property type="match status" value="1"/>
</dbReference>
<dbReference type="PROSITE" id="PS51257">
    <property type="entry name" value="PROKAR_LIPOPROTEIN"/>
    <property type="match status" value="1"/>
</dbReference>
<dbReference type="AlphaFoldDB" id="A0A506U652"/>
<dbReference type="EMBL" id="VHLG01000011">
    <property type="protein sequence ID" value="TPW28836.1"/>
    <property type="molecule type" value="Genomic_DNA"/>
</dbReference>
<dbReference type="GO" id="GO:0009306">
    <property type="term" value="P:protein secretion"/>
    <property type="evidence" value="ECO:0007669"/>
    <property type="project" value="InterPro"/>
</dbReference>
<dbReference type="InterPro" id="IPR043427">
    <property type="entry name" value="YscJ/FliF"/>
</dbReference>
<evidence type="ECO:0000259" key="9">
    <source>
        <dbReference type="Pfam" id="PF01514"/>
    </source>
</evidence>
<keyword evidence="3 8" id="KW-0732">Signal</keyword>
<evidence type="ECO:0000256" key="5">
    <source>
        <dbReference type="ARBA" id="ARBA00023139"/>
    </source>
</evidence>
<keyword evidence="11" id="KW-1185">Reference proteome</keyword>
<dbReference type="InterPro" id="IPR003282">
    <property type="entry name" value="T3SS_SctJ"/>
</dbReference>
<keyword evidence="6 8" id="KW-0998">Cell outer membrane</keyword>
<dbReference type="GO" id="GO:0009279">
    <property type="term" value="C:cell outer membrane"/>
    <property type="evidence" value="ECO:0007669"/>
    <property type="project" value="UniProtKB-SubCell"/>
</dbReference>
<feature type="signal peptide" evidence="8">
    <location>
        <begin position="1"/>
        <end position="19"/>
    </location>
</feature>
<comment type="subcellular location">
    <subcellularLocation>
        <location evidence="1">Cell outer membrane</location>
        <topology evidence="1">Lipid-anchor</topology>
    </subcellularLocation>
</comment>
<evidence type="ECO:0000256" key="6">
    <source>
        <dbReference type="ARBA" id="ARBA00023237"/>
    </source>
</evidence>
<dbReference type="Proteomes" id="UP000318801">
    <property type="component" value="Unassembled WGS sequence"/>
</dbReference>
<accession>A0A506U652</accession>